<dbReference type="SUPFAM" id="SSF52540">
    <property type="entry name" value="P-loop containing nucleoside triphosphate hydrolases"/>
    <property type="match status" value="1"/>
</dbReference>
<dbReference type="GO" id="GO:0000287">
    <property type="term" value="F:magnesium ion binding"/>
    <property type="evidence" value="ECO:0007669"/>
    <property type="project" value="UniProtKB-UniRule"/>
</dbReference>
<dbReference type="GO" id="GO:0046040">
    <property type="term" value="P:IMP metabolic process"/>
    <property type="evidence" value="ECO:0007669"/>
    <property type="project" value="TreeGrafter"/>
</dbReference>
<sequence>MVLGQITGYPKMLVLGDRLPPFIHAPCYMDERLAPECGEMGKHQCLPKRLAICASLYKSLDSYGQLAALQAVIIYILLQAQDPETAERNGANALLLIMIELFTCLTESIDWDSCDSTETPDRQHWVLRESLRRIVALLGLVELLFEGLIPPHAAQANPPYKNFRATPLPSQRDLWEARTNRSWRRELKLYLSGRTSREVLTVGDLLELDNAGCFKNTWNNQHAYSKLPDAQLRQLKSRIFQASEICKQNPNQPWLRSFWAPNGATKAYDHFQIPTIPMRLRLTMATRQKGKLTDILAPEAQLCARAAGGHNAGHSIVANGVSYSFHLLPSGLVNPNCRNLIGSAVVAHIPSFFKELEELEKKGLSNVHDRIFISDRVHIDLDLHVAVDGLEEIELGDRKVGTTGRGIGPAYSTKAARSGIRLAEVFNEELFESKLRRLASGYQKRYGDLLKYDVEEEINRFKTYRPKLRKYTVDAIAFMKEAQEKNTKILCEGANALMLDLDWGSYPYVTSSSTGIGGMVTGLALDIRKIGEVIGVVKAYTTRVGSGAFKTEDLGEIGEKFQERGREWGTSTGRRRRCGWLDLVVVKYTTDVNHYTALNLTKLDVLDTFPTIKIAIAYEDPETGEKLDSYPASLDVLDRAKVIYHEMPGWNQSTTNVKTFEELPKEAQDYILYIEEFVGVKIKWVGTGPDREAMITRF</sequence>
<dbReference type="InterPro" id="IPR027417">
    <property type="entry name" value="P-loop_NTPase"/>
</dbReference>
<evidence type="ECO:0000256" key="1">
    <source>
        <dbReference type="ARBA" id="ARBA00003779"/>
    </source>
</evidence>
<dbReference type="FunFam" id="3.90.170.10:FF:000001">
    <property type="entry name" value="Adenylosuccinate synthetase"/>
    <property type="match status" value="1"/>
</dbReference>
<feature type="binding site" evidence="10">
    <location>
        <position position="576"/>
    </location>
    <ligand>
        <name>GTP</name>
        <dbReference type="ChEBI" id="CHEBI:37565"/>
    </ligand>
</feature>
<dbReference type="CDD" id="cd03108">
    <property type="entry name" value="AdSS"/>
    <property type="match status" value="1"/>
</dbReference>
<dbReference type="PANTHER" id="PTHR11846">
    <property type="entry name" value="ADENYLOSUCCINATE SYNTHETASE"/>
    <property type="match status" value="1"/>
</dbReference>
<feature type="active site" description="Proton donor" evidence="10">
    <location>
        <position position="314"/>
    </location>
</feature>
<evidence type="ECO:0000256" key="7">
    <source>
        <dbReference type="ARBA" id="ARBA00022755"/>
    </source>
</evidence>
<dbReference type="Proteomes" id="UP001140511">
    <property type="component" value="Unassembled WGS sequence"/>
</dbReference>
<dbReference type="AlphaFoldDB" id="A0A9W9B4R6"/>
<evidence type="ECO:0000256" key="10">
    <source>
        <dbReference type="HAMAP-Rule" id="MF_03125"/>
    </source>
</evidence>
<evidence type="ECO:0000313" key="12">
    <source>
        <dbReference type="EMBL" id="KAJ4856180.1"/>
    </source>
</evidence>
<comment type="subunit">
    <text evidence="2 10">Homodimer.</text>
</comment>
<evidence type="ECO:0000256" key="3">
    <source>
        <dbReference type="ARBA" id="ARBA00022490"/>
    </source>
</evidence>
<evidence type="ECO:0000256" key="4">
    <source>
        <dbReference type="ARBA" id="ARBA00022598"/>
    </source>
</evidence>
<evidence type="ECO:0000256" key="6">
    <source>
        <dbReference type="ARBA" id="ARBA00022741"/>
    </source>
</evidence>
<dbReference type="HAMAP" id="MF_00011">
    <property type="entry name" value="Adenylosucc_synth"/>
    <property type="match status" value="1"/>
</dbReference>
<comment type="function">
    <text evidence="10">Plays an important role in the de novo pathway and in the salvage pathway of purine nucleotide biosynthesis. Catalyzes the first commited step in the biosynthesis of AMP from IMP.</text>
</comment>
<organism evidence="12 13">
    <name type="scientific">Trichoderma breve</name>
    <dbReference type="NCBI Taxonomy" id="2034170"/>
    <lineage>
        <taxon>Eukaryota</taxon>
        <taxon>Fungi</taxon>
        <taxon>Dikarya</taxon>
        <taxon>Ascomycota</taxon>
        <taxon>Pezizomycotina</taxon>
        <taxon>Sordariomycetes</taxon>
        <taxon>Hypocreomycetidae</taxon>
        <taxon>Hypocreales</taxon>
        <taxon>Hypocreaceae</taxon>
        <taxon>Trichoderma</taxon>
    </lineage>
</organism>
<dbReference type="GO" id="GO:0005737">
    <property type="term" value="C:cytoplasm"/>
    <property type="evidence" value="ECO:0007669"/>
    <property type="project" value="UniProtKB-SubCell"/>
</dbReference>
<evidence type="ECO:0000256" key="11">
    <source>
        <dbReference type="PROSITE-ProRule" id="PRU10134"/>
    </source>
</evidence>
<feature type="binding site" evidence="10">
    <location>
        <begin position="686"/>
        <end position="688"/>
    </location>
    <ligand>
        <name>GTP</name>
        <dbReference type="ChEBI" id="CHEBI:37565"/>
    </ligand>
</feature>
<dbReference type="PROSITE" id="PS00513">
    <property type="entry name" value="ADENYLOSUCCIN_SYN_2"/>
    <property type="match status" value="1"/>
</dbReference>
<dbReference type="Gene3D" id="3.90.170.10">
    <property type="entry name" value="Adenylosuccinate Synthetase, subunit A, domain 3"/>
    <property type="match status" value="1"/>
</dbReference>
<comment type="caution">
    <text evidence="10">Lacks conserved residue(s) required for the propagation of feature annotation.</text>
</comment>
<dbReference type="InterPro" id="IPR042109">
    <property type="entry name" value="Adenylosuccinate_synth_dom1"/>
</dbReference>
<evidence type="ECO:0000256" key="8">
    <source>
        <dbReference type="ARBA" id="ARBA00022842"/>
    </source>
</evidence>
<dbReference type="NCBIfam" id="TIGR00184">
    <property type="entry name" value="purA"/>
    <property type="match status" value="1"/>
</dbReference>
<feature type="binding site" evidence="10">
    <location>
        <begin position="602"/>
        <end position="604"/>
    </location>
    <ligand>
        <name>GTP</name>
        <dbReference type="ChEBI" id="CHEBI:37565"/>
    </ligand>
</feature>
<evidence type="ECO:0000256" key="9">
    <source>
        <dbReference type="ARBA" id="ARBA00023134"/>
    </source>
</evidence>
<feature type="binding site" evidence="10">
    <location>
        <position position="574"/>
    </location>
    <ligand>
        <name>IMP</name>
        <dbReference type="ChEBI" id="CHEBI:58053"/>
    </ligand>
</feature>
<keyword evidence="9 10" id="KW-0342">GTP-binding</keyword>
<dbReference type="RefSeq" id="XP_056025236.1">
    <property type="nucleotide sequence ID" value="XM_056176758.1"/>
</dbReference>
<feature type="binding site" evidence="10">
    <location>
        <position position="495"/>
    </location>
    <ligand>
        <name>IMP</name>
        <dbReference type="ChEBI" id="CHEBI:58053"/>
    </ligand>
</feature>
<comment type="catalytic activity">
    <reaction evidence="10">
        <text>IMP + L-aspartate + GTP = N(6)-(1,2-dicarboxyethyl)-AMP + GDP + phosphate + 2 H(+)</text>
        <dbReference type="Rhea" id="RHEA:15753"/>
        <dbReference type="ChEBI" id="CHEBI:15378"/>
        <dbReference type="ChEBI" id="CHEBI:29991"/>
        <dbReference type="ChEBI" id="CHEBI:37565"/>
        <dbReference type="ChEBI" id="CHEBI:43474"/>
        <dbReference type="ChEBI" id="CHEBI:57567"/>
        <dbReference type="ChEBI" id="CHEBI:58053"/>
        <dbReference type="ChEBI" id="CHEBI:58189"/>
        <dbReference type="EC" id="6.3.4.4"/>
    </reaction>
</comment>
<proteinExistence type="inferred from homology"/>
<feature type="binding site" evidence="10">
    <location>
        <begin position="570"/>
        <end position="576"/>
    </location>
    <ligand>
        <name>substrate</name>
    </ligand>
</feature>
<comment type="function">
    <text evidence="1">Plays an important role in the de novo pathway and in the salvage pathway of purine nucleotide biosynthesis. Catalyzes the first committed step in the biosynthesis of AMP from IMP.</text>
</comment>
<evidence type="ECO:0000313" key="13">
    <source>
        <dbReference type="Proteomes" id="UP001140511"/>
    </source>
</evidence>
<dbReference type="Gene3D" id="1.10.300.10">
    <property type="entry name" value="Adenylosuccinate Synthetase, subunit A, domain 2"/>
    <property type="match status" value="1"/>
</dbReference>
<reference evidence="12" key="1">
    <citation type="submission" date="2022-09" db="EMBL/GenBank/DDBJ databases">
        <title>Chromosome-level assembly of Trichoderma breve T069, a fungus used in development of biopesticide product.</title>
        <authorList>
            <person name="Lin R."/>
            <person name="Liu T."/>
        </authorList>
    </citation>
    <scope>NUCLEOTIDE SEQUENCE</scope>
    <source>
        <strain evidence="12">T069</strain>
    </source>
</reference>
<dbReference type="InterPro" id="IPR001114">
    <property type="entry name" value="Adenylosuccinate_synthetase"/>
</dbReference>
<feature type="binding site" evidence="10">
    <location>
        <position position="313"/>
    </location>
    <ligand>
        <name>Mg(2+)</name>
        <dbReference type="ChEBI" id="CHEBI:18420"/>
    </ligand>
</feature>
<dbReference type="FunFam" id="1.10.300.10:FF:000001">
    <property type="entry name" value="Adenylosuccinate synthetase"/>
    <property type="match status" value="1"/>
</dbReference>
<dbReference type="InterPro" id="IPR042110">
    <property type="entry name" value="Adenylosuccinate_synth_dom2"/>
</dbReference>
<feature type="binding site" evidence="10">
    <location>
        <begin position="311"/>
        <end position="314"/>
    </location>
    <ligand>
        <name>IMP</name>
        <dbReference type="ChEBI" id="CHEBI:58053"/>
    </ligand>
</feature>
<accession>A0A9W9B4R6</accession>
<feature type="active site" evidence="11">
    <location>
        <position position="414"/>
    </location>
</feature>
<keyword evidence="3 10" id="KW-0963">Cytoplasm</keyword>
<comment type="similarity">
    <text evidence="10">Belongs to the adenylosuccinate synthetase family.</text>
</comment>
<keyword evidence="4 10" id="KW-0436">Ligase</keyword>
<keyword evidence="6 10" id="KW-0547">Nucleotide-binding</keyword>
<evidence type="ECO:0000256" key="5">
    <source>
        <dbReference type="ARBA" id="ARBA00022723"/>
    </source>
</evidence>
<dbReference type="InterPro" id="IPR033128">
    <property type="entry name" value="Adenylosuccin_syn_Lys_AS"/>
</dbReference>
<feature type="binding site" evidence="10">
    <location>
        <position position="510"/>
    </location>
    <ligand>
        <name>IMP</name>
        <dbReference type="ChEBI" id="CHEBI:58053"/>
    </ligand>
</feature>
<dbReference type="GO" id="GO:0004019">
    <property type="term" value="F:adenylosuccinate synthase activity"/>
    <property type="evidence" value="ECO:0007669"/>
    <property type="project" value="UniProtKB-UniRule"/>
</dbReference>
<comment type="caution">
    <text evidence="12">The sequence shown here is derived from an EMBL/GenBank/DDBJ whole genome shotgun (WGS) entry which is preliminary data.</text>
</comment>
<evidence type="ECO:0000256" key="2">
    <source>
        <dbReference type="ARBA" id="ARBA00011738"/>
    </source>
</evidence>
<comment type="subcellular location">
    <subcellularLocation>
        <location evidence="10">Cytoplasm</location>
    </subcellularLocation>
</comment>
<dbReference type="GO" id="GO:0005525">
    <property type="term" value="F:GTP binding"/>
    <property type="evidence" value="ECO:0007669"/>
    <property type="project" value="UniProtKB-UniRule"/>
</dbReference>
<dbReference type="Pfam" id="PF00709">
    <property type="entry name" value="Adenylsucc_synt"/>
    <property type="match status" value="1"/>
</dbReference>
<keyword evidence="8 10" id="KW-0460">Magnesium</keyword>
<dbReference type="PANTHER" id="PTHR11846:SF0">
    <property type="entry name" value="ADENYLOSUCCINATE SYNTHETASE"/>
    <property type="match status" value="1"/>
</dbReference>
<dbReference type="InterPro" id="IPR042111">
    <property type="entry name" value="Adenylosuccinate_synth_dom3"/>
</dbReference>
<dbReference type="EMBL" id="JAOPEN010000006">
    <property type="protein sequence ID" value="KAJ4856180.1"/>
    <property type="molecule type" value="Genomic_DNA"/>
</dbReference>
<keyword evidence="5 10" id="KW-0479">Metal-binding</keyword>
<protein>
    <recommendedName>
        <fullName evidence="10">Adenylosuccinate synthetase</fullName>
        <shortName evidence="10">AMPSase</shortName>
        <shortName evidence="10">AdSS</shortName>
        <ecNumber evidence="10">6.3.4.4</ecNumber>
    </recommendedName>
    <alternativeName>
        <fullName evidence="10">IMP--aspartate ligase</fullName>
    </alternativeName>
</protein>
<dbReference type="GeneID" id="80871446"/>
<dbReference type="NCBIfam" id="NF002223">
    <property type="entry name" value="PRK01117.1"/>
    <property type="match status" value="1"/>
</dbReference>
<keyword evidence="7 10" id="KW-0658">Purine biosynthesis</keyword>
<gene>
    <name evidence="12" type="ORF">T069G_09548</name>
</gene>
<dbReference type="GO" id="GO:0044208">
    <property type="term" value="P:'de novo' AMP biosynthetic process"/>
    <property type="evidence" value="ECO:0007669"/>
    <property type="project" value="UniProtKB-UniRule"/>
</dbReference>
<feature type="binding site" evidence="10">
    <location>
        <position position="417"/>
    </location>
    <ligand>
        <name>IMP</name>
        <dbReference type="ChEBI" id="CHEBI:58053"/>
        <note>ligand shared between dimeric partners</note>
    </ligand>
</feature>
<keyword evidence="13" id="KW-1185">Reference proteome</keyword>
<dbReference type="Gene3D" id="3.40.440.10">
    <property type="entry name" value="Adenylosuccinate Synthetase, subunit A, domain 1"/>
    <property type="match status" value="1"/>
</dbReference>
<comment type="cofactor">
    <cofactor evidence="10">
        <name>Mg(2+)</name>
        <dbReference type="ChEBI" id="CHEBI:18420"/>
    </cofactor>
    <text evidence="10">Binds 1 Mg(2+) ion per subunit.</text>
</comment>
<name>A0A9W9B4R6_9HYPO</name>
<dbReference type="SMART" id="SM00788">
    <property type="entry name" value="Adenylsucc_synt"/>
    <property type="match status" value="1"/>
</dbReference>
<feature type="binding site" evidence="10">
    <location>
        <position position="403"/>
    </location>
    <ligand>
        <name>IMP</name>
        <dbReference type="ChEBI" id="CHEBI:58053"/>
    </ligand>
</feature>
<feature type="binding site" evidence="10">
    <location>
        <begin position="313"/>
        <end position="315"/>
    </location>
    <ligand>
        <name>GTP</name>
        <dbReference type="ChEBI" id="CHEBI:37565"/>
    </ligand>
</feature>
<dbReference type="EC" id="6.3.4.4" evidence="10"/>
<comment type="pathway">
    <text evidence="10">Purine metabolism; AMP biosynthesis via de novo pathway; AMP from IMP: step 1/2.</text>
</comment>